<name>A0A8J8NB90_HALGN</name>
<protein>
    <submittedName>
        <fullName evidence="1">Uncharacterized protein</fullName>
    </submittedName>
</protein>
<dbReference type="OrthoDB" id="287571at2759"/>
<evidence type="ECO:0000313" key="2">
    <source>
        <dbReference type="Proteomes" id="UP000785679"/>
    </source>
</evidence>
<keyword evidence="2" id="KW-1185">Reference proteome</keyword>
<reference evidence="1" key="1">
    <citation type="submission" date="2019-06" db="EMBL/GenBank/DDBJ databases">
        <authorList>
            <person name="Zheng W."/>
        </authorList>
    </citation>
    <scope>NUCLEOTIDE SEQUENCE</scope>
    <source>
        <strain evidence="1">QDHG01</strain>
    </source>
</reference>
<accession>A0A8J8NB90</accession>
<evidence type="ECO:0000313" key="1">
    <source>
        <dbReference type="EMBL" id="TNV71712.1"/>
    </source>
</evidence>
<gene>
    <name evidence="1" type="ORF">FGO68_gene6858</name>
</gene>
<comment type="caution">
    <text evidence="1">The sequence shown here is derived from an EMBL/GenBank/DDBJ whole genome shotgun (WGS) entry which is preliminary data.</text>
</comment>
<dbReference type="AlphaFoldDB" id="A0A8J8NB90"/>
<proteinExistence type="predicted"/>
<organism evidence="1 2">
    <name type="scientific">Halteria grandinella</name>
    <dbReference type="NCBI Taxonomy" id="5974"/>
    <lineage>
        <taxon>Eukaryota</taxon>
        <taxon>Sar</taxon>
        <taxon>Alveolata</taxon>
        <taxon>Ciliophora</taxon>
        <taxon>Intramacronucleata</taxon>
        <taxon>Spirotrichea</taxon>
        <taxon>Stichotrichia</taxon>
        <taxon>Sporadotrichida</taxon>
        <taxon>Halteriidae</taxon>
        <taxon>Halteria</taxon>
    </lineage>
</organism>
<sequence length="711" mass="81499">MTLSLQQQEKYQFTLETALINNLQTPIISQCTPIQKGNELVISQDIKLTVDDVTVNGPAVIAKINGQYFTKQQPLSGVAINYEINYQDKASGLSKYTFPGISNDQGVSKLFVIYPKGPAVLKFSAFKENFWIYHQTKDDEKFTLIVSQEYKLNYAITLEEGQFNQKVLGIIVNKNTLKPLAEVKVVVTFSSESQGYQVKQCSLLQKLNSVTDSNGKFEINYQTKLWKKFIIQIEFLKEFYAHNEMTKSIVMDHDDRSKIADTWDLGIIKLPVQPQVNLDGYVIDAYKKPVDNLKISMTAVCLDIKTNFETTTDKDGHWEVLKLQLEPSNNYELTMKYKLQNGEEISNLFKFTTTEEPQQKITLNPLYYETLIQPEISGSFNLEKDMLPLKVPFIINCLKDKQLPDIIKGITDFSQKFDMKWQITRRFDQTLSCSITNENLDITQPFAQNVILKPIDWKADEKISVKYNTLKQIMSGTVKDQTKIAKFIGNAQINLKIYQKDANLHTQSVTKELSSNEKDGTFTFSFLLAKGEKSFIKITASHPDFQDYIKADIAFNADKDYTVNSDLEMKRVESNVILHYKVNTLQQPATISLKASEPMMQIESLYSPKTYSSNEYLFLIKLVGPLKQVLLAIKIQIIKLNLNYILPRTTLKCMTLIHSNVSHQLKKNLKQKSHQNPYLFQGNSRLNSQMSTTNPHKALMGNFQQNLYLKK</sequence>
<dbReference type="Proteomes" id="UP000785679">
    <property type="component" value="Unassembled WGS sequence"/>
</dbReference>
<dbReference type="EMBL" id="RRYP01029736">
    <property type="protein sequence ID" value="TNV71712.1"/>
    <property type="molecule type" value="Genomic_DNA"/>
</dbReference>